<evidence type="ECO:0000313" key="2">
    <source>
        <dbReference type="EMBL" id="SUN58227.1"/>
    </source>
</evidence>
<keyword evidence="3" id="KW-1185">Reference proteome</keyword>
<organism evidence="2 3">
    <name type="scientific">Streptococcus hyointestinalis</name>
    <dbReference type="NCBI Taxonomy" id="1337"/>
    <lineage>
        <taxon>Bacteria</taxon>
        <taxon>Bacillati</taxon>
        <taxon>Bacillota</taxon>
        <taxon>Bacilli</taxon>
        <taxon>Lactobacillales</taxon>
        <taxon>Streptococcaceae</taxon>
        <taxon>Streptococcus</taxon>
    </lineage>
</organism>
<dbReference type="EMBL" id="UHFN01000004">
    <property type="protein sequence ID" value="SUN58227.1"/>
    <property type="molecule type" value="Genomic_DNA"/>
</dbReference>
<proteinExistence type="predicted"/>
<dbReference type="AlphaFoldDB" id="A0A380JZR7"/>
<evidence type="ECO:0000313" key="3">
    <source>
        <dbReference type="Proteomes" id="UP000254924"/>
    </source>
</evidence>
<evidence type="ECO:0000313" key="1">
    <source>
        <dbReference type="EMBL" id="SUN58176.1"/>
    </source>
</evidence>
<name>A0A380JZR7_9STRE</name>
<protein>
    <submittedName>
        <fullName evidence="2">Uncharacterized protein</fullName>
    </submittedName>
</protein>
<reference evidence="2 3" key="1">
    <citation type="submission" date="2018-06" db="EMBL/GenBank/DDBJ databases">
        <authorList>
            <consortium name="Pathogen Informatics"/>
            <person name="Doyle S."/>
        </authorList>
    </citation>
    <scope>NUCLEOTIDE SEQUENCE [LARGE SCALE GENOMIC DNA]</scope>
    <source>
        <strain evidence="2 3">NCTC12224</strain>
    </source>
</reference>
<dbReference type="Proteomes" id="UP000254924">
    <property type="component" value="Unassembled WGS sequence"/>
</dbReference>
<gene>
    <name evidence="1" type="ORF">NCTC12224_00200</name>
    <name evidence="2" type="ORF">NCTC12224_00253</name>
</gene>
<accession>A0A380JZR7</accession>
<dbReference type="EMBL" id="UHFN01000002">
    <property type="protein sequence ID" value="SUN58176.1"/>
    <property type="molecule type" value="Genomic_DNA"/>
</dbReference>
<sequence length="41" mass="4542">MTSSIQDVDNYTIFTDGAYKKDKGKRAEAASAYVVLSQLKK</sequence>